<dbReference type="EMBL" id="MZNU01000315">
    <property type="protein sequence ID" value="OWP00623.1"/>
    <property type="molecule type" value="Genomic_DNA"/>
</dbReference>
<gene>
    <name evidence="3" type="ORF">B2J93_5399</name>
</gene>
<feature type="compositionally biased region" description="Basic and acidic residues" evidence="2">
    <location>
        <begin position="491"/>
        <end position="504"/>
    </location>
</feature>
<feature type="compositionally biased region" description="Basic and acidic residues" evidence="2">
    <location>
        <begin position="605"/>
        <end position="634"/>
    </location>
</feature>
<dbReference type="InParanoid" id="A0A218YZ48"/>
<evidence type="ECO:0000256" key="2">
    <source>
        <dbReference type="SAM" id="MobiDB-lite"/>
    </source>
</evidence>
<protein>
    <submittedName>
        <fullName evidence="3">Uncharacterized protein</fullName>
    </submittedName>
</protein>
<evidence type="ECO:0000313" key="3">
    <source>
        <dbReference type="EMBL" id="OWP00623.1"/>
    </source>
</evidence>
<feature type="coiled-coil region" evidence="1">
    <location>
        <begin position="109"/>
        <end position="136"/>
    </location>
</feature>
<evidence type="ECO:0000256" key="1">
    <source>
        <dbReference type="SAM" id="Coils"/>
    </source>
</evidence>
<comment type="caution">
    <text evidence="3">The sequence shown here is derived from an EMBL/GenBank/DDBJ whole genome shotgun (WGS) entry which is preliminary data.</text>
</comment>
<organism evidence="3 4">
    <name type="scientific">Diplocarpon coronariae</name>
    <dbReference type="NCBI Taxonomy" id="2795749"/>
    <lineage>
        <taxon>Eukaryota</taxon>
        <taxon>Fungi</taxon>
        <taxon>Dikarya</taxon>
        <taxon>Ascomycota</taxon>
        <taxon>Pezizomycotina</taxon>
        <taxon>Leotiomycetes</taxon>
        <taxon>Helotiales</taxon>
        <taxon>Drepanopezizaceae</taxon>
        <taxon>Diplocarpon</taxon>
    </lineage>
</organism>
<feature type="region of interest" description="Disordered" evidence="2">
    <location>
        <begin position="594"/>
        <end position="634"/>
    </location>
</feature>
<accession>A0A218YZ48</accession>
<dbReference type="Proteomes" id="UP000242519">
    <property type="component" value="Unassembled WGS sequence"/>
</dbReference>
<feature type="region of interest" description="Disordered" evidence="2">
    <location>
        <begin position="487"/>
        <end position="539"/>
    </location>
</feature>
<evidence type="ECO:0000313" key="4">
    <source>
        <dbReference type="Proteomes" id="UP000242519"/>
    </source>
</evidence>
<name>A0A218YZ48_9HELO</name>
<sequence length="750" mass="84759">MADHHGNSPEIEHLNSFATAMLNESNMMYDTPVARQGQAPKEPLSEYTLDHIEALAKRIKASALNHKKGEEELVDELSDCAIDLTIQLIEARAGIKRMEDLYRKDHGTVKEAVADMRRHQEKLDQERNRESDLMKKLTTSRFDYMTAVLKYRVRTEECEHRAKEAEELRVRYQTGINELAALKESQQKELIMMATQLWSLKSLSADVVSDAVWTLRDGMDIAQNEINNTIKGLDKMINENLASQISHQNRGIEGNARPSEGSGYSSGTRLQLNGVAYTKPQYPIRRPMTLPGLQSRRSLPVDLENVAGGRLASPQDTCPPSSEMHSVTYPQAHVLNLLENHKKRKAIIRRDIYTQSELENTAFSSCVFDDLDEERASSLKQIQSTDAKYDNKILRDAVRESSDKKAWLSAQSSDHRSNYSESFEDQVPAIVDWGEVPVRRKGSTFSADSVRSCGINRDDSDWIDRPELMDDVQAMLEGELLEKVQSLQARSRQDKMGNSSKKDASATNQKSGKMGDKSCPGTPSRDVDQQNCSTSKKKEKVCNGACSKGTVDMILPQTLDAAPSDGDQVDRDDFQTLREHFRWGDRIDEKTLVARDQGQVYPEDPSVKKTERKRNREERKLRGEERRKEKGKMKMGEDFECPLKPLHLTEQFLRNGNARGNVQVTDQQAILPSVVSAQASWAVIQAANARYADALFETEPQDLNSGISEGGEFKVPGSMIHGKVYPEWRASKFSGRRRWSSRYDEHDVDS</sequence>
<proteinExistence type="predicted"/>
<reference evidence="3 4" key="1">
    <citation type="submission" date="2017-04" db="EMBL/GenBank/DDBJ databases">
        <title>Draft genome sequence of Marssonina coronaria NL1: causal agent of apple blotch.</title>
        <authorList>
            <person name="Cheng Q."/>
        </authorList>
    </citation>
    <scope>NUCLEOTIDE SEQUENCE [LARGE SCALE GENOMIC DNA]</scope>
    <source>
        <strain evidence="3 4">NL1</strain>
    </source>
</reference>
<dbReference type="AlphaFoldDB" id="A0A218YZ48"/>
<keyword evidence="4" id="KW-1185">Reference proteome</keyword>
<keyword evidence="1" id="KW-0175">Coiled coil</keyword>
<feature type="region of interest" description="Disordered" evidence="2">
    <location>
        <begin position="248"/>
        <end position="268"/>
    </location>
</feature>